<protein>
    <submittedName>
        <fullName evidence="3">Uncharacterized protein</fullName>
    </submittedName>
</protein>
<proteinExistence type="predicted"/>
<feature type="region of interest" description="Disordered" evidence="1">
    <location>
        <begin position="242"/>
        <end position="266"/>
    </location>
</feature>
<dbReference type="Proteomes" id="UP000623467">
    <property type="component" value="Unassembled WGS sequence"/>
</dbReference>
<comment type="caution">
    <text evidence="3">The sequence shown here is derived from an EMBL/GenBank/DDBJ whole genome shotgun (WGS) entry which is preliminary data.</text>
</comment>
<accession>A0A8H7DG53</accession>
<dbReference type="AlphaFoldDB" id="A0A8H7DG53"/>
<keyword evidence="2" id="KW-0812">Transmembrane</keyword>
<sequence length="334" mass="37326">MSVAPSATVNIGSVLYCPSDDTFDDEVEIAWVSNTERPSIHSWYGSGDWSSFAELMADGWTRLKSNHIMDRTVSLSVDACNCRLWLSQANHIFSTLQISSDFQNYVIVHDICFELSVSTTAEAIPPGFLFLCPSQHFQTEKCSFKWPDYPAYWSLDPSGTEWLTLEEATSLGFPSFQLSTELMGYSWDASIYAGLRQFHQGKGFDPDSQDVARHLGHELYQPSGQNRMDTLFAHIENDYSDKADNGGSTSGNPTKEAPNHDLASPSHQNVVEKLVPNAVKELIDSTHTDHVDLLTTSAHPDAEEMPVSSIFKFVLNVQLTLMFFSALFWVLSDM</sequence>
<dbReference type="EMBL" id="JACAZH010000002">
    <property type="protein sequence ID" value="KAF7374199.1"/>
    <property type="molecule type" value="Genomic_DNA"/>
</dbReference>
<evidence type="ECO:0000256" key="2">
    <source>
        <dbReference type="SAM" id="Phobius"/>
    </source>
</evidence>
<evidence type="ECO:0000313" key="4">
    <source>
        <dbReference type="Proteomes" id="UP000623467"/>
    </source>
</evidence>
<evidence type="ECO:0000313" key="3">
    <source>
        <dbReference type="EMBL" id="KAF7374199.1"/>
    </source>
</evidence>
<keyword evidence="2" id="KW-0472">Membrane</keyword>
<gene>
    <name evidence="3" type="ORF">MSAN_00301800</name>
</gene>
<keyword evidence="2" id="KW-1133">Transmembrane helix</keyword>
<dbReference type="OrthoDB" id="3025108at2759"/>
<evidence type="ECO:0000256" key="1">
    <source>
        <dbReference type="SAM" id="MobiDB-lite"/>
    </source>
</evidence>
<reference evidence="3" key="1">
    <citation type="submission" date="2020-05" db="EMBL/GenBank/DDBJ databases">
        <title>Mycena genomes resolve the evolution of fungal bioluminescence.</title>
        <authorList>
            <person name="Tsai I.J."/>
        </authorList>
    </citation>
    <scope>NUCLEOTIDE SEQUENCE</scope>
    <source>
        <strain evidence="3">160909Yilan</strain>
    </source>
</reference>
<name>A0A8H7DG53_9AGAR</name>
<feature type="transmembrane region" description="Helical" evidence="2">
    <location>
        <begin position="313"/>
        <end position="331"/>
    </location>
</feature>
<keyword evidence="4" id="KW-1185">Reference proteome</keyword>
<organism evidence="3 4">
    <name type="scientific">Mycena sanguinolenta</name>
    <dbReference type="NCBI Taxonomy" id="230812"/>
    <lineage>
        <taxon>Eukaryota</taxon>
        <taxon>Fungi</taxon>
        <taxon>Dikarya</taxon>
        <taxon>Basidiomycota</taxon>
        <taxon>Agaricomycotina</taxon>
        <taxon>Agaricomycetes</taxon>
        <taxon>Agaricomycetidae</taxon>
        <taxon>Agaricales</taxon>
        <taxon>Marasmiineae</taxon>
        <taxon>Mycenaceae</taxon>
        <taxon>Mycena</taxon>
    </lineage>
</organism>